<evidence type="ECO:0008006" key="3">
    <source>
        <dbReference type="Google" id="ProtNLM"/>
    </source>
</evidence>
<sequence length="261" mass="26369">MMSRPARTGPSRAGAALLAGWEAAAELPAAARPAALLPHLAGVPGLEAALDLPVGRCAALAAASIVKTAGGTLEVLLRCPGCRASSEVTLDLTPLAAGGDADGGARAVVPLALGEIEVRAPTTRDLLATRTEPDGVTALLARCLRHADGRELSKTEMAGLAPEEIDAVDAAAREQAGSAGTVVRTSCPGCGAAVAAPLDLGALWWQQVAEAAHRLLAEVATLARSFGWAEREVLELSPTRRAAYLALAEESSAGVLTAATP</sequence>
<proteinExistence type="predicted"/>
<dbReference type="EMBL" id="JBBEGM010000006">
    <property type="protein sequence ID" value="MEJ2862584.1"/>
    <property type="molecule type" value="Genomic_DNA"/>
</dbReference>
<dbReference type="RefSeq" id="WP_337703965.1">
    <property type="nucleotide sequence ID" value="NZ_JBBEGM010000006.1"/>
</dbReference>
<protein>
    <recommendedName>
        <fullName evidence="3">Zinc finger protein</fullName>
    </recommendedName>
</protein>
<gene>
    <name evidence="1" type="ORF">WCD58_15535</name>
</gene>
<dbReference type="Proteomes" id="UP001369736">
    <property type="component" value="Unassembled WGS sequence"/>
</dbReference>
<name>A0ABU8M5I8_9PSEU</name>
<organism evidence="1 2">
    <name type="scientific">Actinomycetospora flava</name>
    <dbReference type="NCBI Taxonomy" id="3129232"/>
    <lineage>
        <taxon>Bacteria</taxon>
        <taxon>Bacillati</taxon>
        <taxon>Actinomycetota</taxon>
        <taxon>Actinomycetes</taxon>
        <taxon>Pseudonocardiales</taxon>
        <taxon>Pseudonocardiaceae</taxon>
        <taxon>Actinomycetospora</taxon>
    </lineage>
</organism>
<reference evidence="1 2" key="1">
    <citation type="submission" date="2024-03" db="EMBL/GenBank/DDBJ databases">
        <title>Actinomycetospora sp. OC33-EN07, a novel actinomycete isolated from wild orchid (Aerides multiflora).</title>
        <authorList>
            <person name="Suriyachadkun C."/>
        </authorList>
    </citation>
    <scope>NUCLEOTIDE SEQUENCE [LARGE SCALE GENOMIC DNA]</scope>
    <source>
        <strain evidence="1 2">OC33-EN07</strain>
    </source>
</reference>
<accession>A0ABU8M5I8</accession>
<comment type="caution">
    <text evidence="1">The sequence shown here is derived from an EMBL/GenBank/DDBJ whole genome shotgun (WGS) entry which is preliminary data.</text>
</comment>
<evidence type="ECO:0000313" key="1">
    <source>
        <dbReference type="EMBL" id="MEJ2862584.1"/>
    </source>
</evidence>
<evidence type="ECO:0000313" key="2">
    <source>
        <dbReference type="Proteomes" id="UP001369736"/>
    </source>
</evidence>
<keyword evidence="2" id="KW-1185">Reference proteome</keyword>